<protein>
    <recommendedName>
        <fullName evidence="3">t-SNARE coiled-coil homology domain-containing protein</fullName>
    </recommendedName>
</protein>
<name>A0A1F5T048_9BACT</name>
<dbReference type="AlphaFoldDB" id="A0A1F5T048"/>
<proteinExistence type="predicted"/>
<accession>A0A1F5T048</accession>
<dbReference type="SUPFAM" id="SSF57997">
    <property type="entry name" value="Tropomyosin"/>
    <property type="match status" value="1"/>
</dbReference>
<evidence type="ECO:0000313" key="1">
    <source>
        <dbReference type="EMBL" id="OGF32345.1"/>
    </source>
</evidence>
<dbReference type="EMBL" id="MFGJ01000006">
    <property type="protein sequence ID" value="OGF32345.1"/>
    <property type="molecule type" value="Genomic_DNA"/>
</dbReference>
<reference evidence="1 2" key="1">
    <citation type="journal article" date="2016" name="Nat. Commun.">
        <title>Thousands of microbial genomes shed light on interconnected biogeochemical processes in an aquifer system.</title>
        <authorList>
            <person name="Anantharaman K."/>
            <person name="Brown C.T."/>
            <person name="Hug L.A."/>
            <person name="Sharon I."/>
            <person name="Castelle C.J."/>
            <person name="Probst A.J."/>
            <person name="Thomas B.C."/>
            <person name="Singh A."/>
            <person name="Wilkins M.J."/>
            <person name="Karaoz U."/>
            <person name="Brodie E.L."/>
            <person name="Williams K.H."/>
            <person name="Hubbard S.S."/>
            <person name="Banfield J.F."/>
        </authorList>
    </citation>
    <scope>NUCLEOTIDE SEQUENCE [LARGE SCALE GENOMIC DNA]</scope>
</reference>
<evidence type="ECO:0008006" key="3">
    <source>
        <dbReference type="Google" id="ProtNLM"/>
    </source>
</evidence>
<sequence>MNNEPTTKDILEAINTFSTHVDKRFDGVDERLDKVEGRLDKVEGRLDKVDGRLDKVDGRLDKVDGRLDKVESTMVTKEYLDEKLSDLRGDLVVLTRKEDNKLKKLVEILNDKNILTAEDKTKIFQMEPFAEQR</sequence>
<dbReference type="STRING" id="1798002.A2478_03415"/>
<dbReference type="Proteomes" id="UP000179001">
    <property type="component" value="Unassembled WGS sequence"/>
</dbReference>
<dbReference type="Gene3D" id="1.20.5.110">
    <property type="match status" value="2"/>
</dbReference>
<evidence type="ECO:0000313" key="2">
    <source>
        <dbReference type="Proteomes" id="UP000179001"/>
    </source>
</evidence>
<organism evidence="1 2">
    <name type="scientific">Candidatus Falkowbacteria bacterium RIFOXYC2_FULL_36_12</name>
    <dbReference type="NCBI Taxonomy" id="1798002"/>
    <lineage>
        <taxon>Bacteria</taxon>
        <taxon>Candidatus Falkowiibacteriota</taxon>
    </lineage>
</organism>
<gene>
    <name evidence="1" type="ORF">A2478_03415</name>
</gene>
<comment type="caution">
    <text evidence="1">The sequence shown here is derived from an EMBL/GenBank/DDBJ whole genome shotgun (WGS) entry which is preliminary data.</text>
</comment>